<feature type="binding site" evidence="9">
    <location>
        <position position="133"/>
    </location>
    <ligand>
        <name>anthranilate</name>
        <dbReference type="ChEBI" id="CHEBI:16567"/>
        <label>1</label>
    </ligand>
</feature>
<keyword evidence="9" id="KW-0479">Metal-binding</keyword>
<reference evidence="12 13" key="1">
    <citation type="submission" date="2018-06" db="EMBL/GenBank/DDBJ databases">
        <title>Genomic Encyclopedia of Type Strains, Phase III (KMG-III): the genomes of soil and plant-associated and newly described type strains.</title>
        <authorList>
            <person name="Whitman W."/>
        </authorList>
    </citation>
    <scope>NUCLEOTIDE SEQUENCE [LARGE SCALE GENOMIC DNA]</scope>
    <source>
        <strain evidence="12 13">CECT 7022</strain>
    </source>
</reference>
<feature type="binding site" evidence="9">
    <location>
        <position position="102"/>
    </location>
    <ligand>
        <name>5-phospho-alpha-D-ribose 1-diphosphate</name>
        <dbReference type="ChEBI" id="CHEBI:58017"/>
    </ligand>
</feature>
<evidence type="ECO:0000256" key="2">
    <source>
        <dbReference type="ARBA" id="ARBA00022605"/>
    </source>
</evidence>
<dbReference type="GO" id="GO:0000162">
    <property type="term" value="P:L-tryptophan biosynthetic process"/>
    <property type="evidence" value="ECO:0007669"/>
    <property type="project" value="UniProtKB-UniRule"/>
</dbReference>
<keyword evidence="9" id="KW-0460">Magnesium</keyword>
<organism evidence="12 13">
    <name type="scientific">Paenibacillus barcinonensis</name>
    <dbReference type="NCBI Taxonomy" id="198119"/>
    <lineage>
        <taxon>Bacteria</taxon>
        <taxon>Bacillati</taxon>
        <taxon>Bacillota</taxon>
        <taxon>Bacilli</taxon>
        <taxon>Bacillales</taxon>
        <taxon>Paenibacillaceae</taxon>
        <taxon>Paenibacillus</taxon>
    </lineage>
</organism>
<dbReference type="Gene3D" id="1.20.970.10">
    <property type="entry name" value="Transferase, Pyrimidine Nucleoside Phosphorylase, Chain C"/>
    <property type="match status" value="1"/>
</dbReference>
<dbReference type="GO" id="GO:0000287">
    <property type="term" value="F:magnesium ion binding"/>
    <property type="evidence" value="ECO:0007669"/>
    <property type="project" value="UniProtKB-UniRule"/>
</dbReference>
<keyword evidence="5 9" id="KW-0822">Tryptophan biosynthesis</keyword>
<dbReference type="PANTHER" id="PTHR43285:SF2">
    <property type="entry name" value="ANTHRANILATE PHOSPHORIBOSYLTRANSFERASE"/>
    <property type="match status" value="1"/>
</dbReference>
<dbReference type="InterPro" id="IPR036320">
    <property type="entry name" value="Glycosyl_Trfase_fam3_N_dom_sf"/>
</dbReference>
<feature type="domain" description="Glycosyl transferase family 3" evidence="10">
    <location>
        <begin position="97"/>
        <end position="346"/>
    </location>
</feature>
<dbReference type="AlphaFoldDB" id="A0A2V4VCN4"/>
<dbReference type="Pfam" id="PF02885">
    <property type="entry name" value="Glycos_trans_3N"/>
    <property type="match status" value="1"/>
</dbReference>
<feature type="binding site" evidence="9">
    <location>
        <position position="248"/>
    </location>
    <ligand>
        <name>Mg(2+)</name>
        <dbReference type="ChEBI" id="CHEBI:18420"/>
        <label>1</label>
    </ligand>
</feature>
<sequence>MNVNPMLNDQTGLREASLSHEEGMKQGLSKILEGRHLEQDEARELMYSIMKGEATPAQIGGLLMALRMKGETVEEITGFAQAMRGQGGRILTDGRGLLDTCGTGGSGIHKFNISTASAIIASAVSVRVAKHGNRSASGKAGSADVLEALGVNIHLNGEQARQCLEEIGICFCFAQVYHPSMRHAAAPRKELGVRTIFNMLGPLTNPAGADRQLLGLYDRSRTPMIAEVLNRLGLKRALVVASHDGLDEISISAPTQVSELRNGEVRTYDIDPRDMGLSLHPLDAVLGGDAAQNAEIIHRIFQGERSAYRDVVLLNAGACIYVSGLADSIADGVKIAAEAVDSGKAASKLGQLIHTTEAYNHVS</sequence>
<feature type="binding site" evidence="9">
    <location>
        <position position="142"/>
    </location>
    <ligand>
        <name>5-phospho-alpha-D-ribose 1-diphosphate</name>
        <dbReference type="ChEBI" id="CHEBI:58017"/>
    </ligand>
</feature>
<dbReference type="PANTHER" id="PTHR43285">
    <property type="entry name" value="ANTHRANILATE PHOSPHORIBOSYLTRANSFERASE"/>
    <property type="match status" value="1"/>
</dbReference>
<dbReference type="SUPFAM" id="SSF47648">
    <property type="entry name" value="Nucleoside phosphorylase/phosphoribosyltransferase N-terminal domain"/>
    <property type="match status" value="1"/>
</dbReference>
<feature type="binding site" evidence="9">
    <location>
        <position position="114"/>
    </location>
    <ligand>
        <name>Mg(2+)</name>
        <dbReference type="ChEBI" id="CHEBI:18420"/>
        <label>1</label>
    </ligand>
</feature>
<feature type="domain" description="Glycosyl transferase family 3 N-terminal" evidence="11">
    <location>
        <begin position="28"/>
        <end position="86"/>
    </location>
</feature>
<comment type="catalytic activity">
    <reaction evidence="7 9">
        <text>N-(5-phospho-beta-D-ribosyl)anthranilate + diphosphate = 5-phospho-alpha-D-ribose 1-diphosphate + anthranilate</text>
        <dbReference type="Rhea" id="RHEA:11768"/>
        <dbReference type="ChEBI" id="CHEBI:16567"/>
        <dbReference type="ChEBI" id="CHEBI:18277"/>
        <dbReference type="ChEBI" id="CHEBI:33019"/>
        <dbReference type="ChEBI" id="CHEBI:58017"/>
        <dbReference type="EC" id="2.4.2.18"/>
    </reaction>
</comment>
<dbReference type="SUPFAM" id="SSF52418">
    <property type="entry name" value="Nucleoside phosphorylase/phosphoribosyltransferase catalytic domain"/>
    <property type="match status" value="1"/>
</dbReference>
<dbReference type="InterPro" id="IPR000312">
    <property type="entry name" value="Glycosyl_Trfase_fam3"/>
</dbReference>
<comment type="subunit">
    <text evidence="9">Homodimer.</text>
</comment>
<evidence type="ECO:0000256" key="3">
    <source>
        <dbReference type="ARBA" id="ARBA00022676"/>
    </source>
</evidence>
<keyword evidence="6 9" id="KW-0057">Aromatic amino acid biosynthesis</keyword>
<feature type="binding site" evidence="9">
    <location>
        <position position="248"/>
    </location>
    <ligand>
        <name>Mg(2+)</name>
        <dbReference type="ChEBI" id="CHEBI:18420"/>
        <label>2</label>
    </ligand>
</feature>
<comment type="caution">
    <text evidence="9">Lacks conserved residue(s) required for the propagation of feature annotation.</text>
</comment>
<protein>
    <recommendedName>
        <fullName evidence="9">Anthranilate phosphoribosyltransferase</fullName>
        <ecNumber evidence="9">2.4.2.18</ecNumber>
    </recommendedName>
</protein>
<dbReference type="GO" id="GO:0004048">
    <property type="term" value="F:anthranilate phosphoribosyltransferase activity"/>
    <property type="evidence" value="ECO:0007669"/>
    <property type="project" value="UniProtKB-UniRule"/>
</dbReference>
<dbReference type="InterPro" id="IPR035902">
    <property type="entry name" value="Nuc_phospho_transferase"/>
</dbReference>
<evidence type="ECO:0000256" key="4">
    <source>
        <dbReference type="ARBA" id="ARBA00022679"/>
    </source>
</evidence>
<dbReference type="HAMAP" id="MF_00211">
    <property type="entry name" value="TrpD"/>
    <property type="match status" value="1"/>
</dbReference>
<dbReference type="Proteomes" id="UP000247790">
    <property type="component" value="Unassembled WGS sequence"/>
</dbReference>
<dbReference type="EMBL" id="QJSW01000002">
    <property type="protein sequence ID" value="PYE51332.1"/>
    <property type="molecule type" value="Genomic_DNA"/>
</dbReference>
<feature type="binding site" evidence="9">
    <location>
        <position position="102"/>
    </location>
    <ligand>
        <name>anthranilate</name>
        <dbReference type="ChEBI" id="CHEBI:16567"/>
        <label>1</label>
    </ligand>
</feature>
<evidence type="ECO:0000259" key="10">
    <source>
        <dbReference type="Pfam" id="PF00591"/>
    </source>
</evidence>
<keyword evidence="4 9" id="KW-0808">Transferase</keyword>
<dbReference type="GO" id="GO:0005829">
    <property type="term" value="C:cytosol"/>
    <property type="evidence" value="ECO:0007669"/>
    <property type="project" value="TreeGrafter"/>
</dbReference>
<comment type="function">
    <text evidence="9">Catalyzes the transfer of the phosphoribosyl group of 5-phosphorylribose-1-pyrophosphate (PRPP) to anthranilate to yield N-(5'-phosphoribosyl)-anthranilate (PRA).</text>
</comment>
<dbReference type="Gene3D" id="3.40.1030.10">
    <property type="entry name" value="Nucleoside phosphorylase/phosphoribosyltransferase catalytic domain"/>
    <property type="match status" value="1"/>
</dbReference>
<dbReference type="FunFam" id="3.40.1030.10:FF:000002">
    <property type="entry name" value="Anthranilate phosphoribosyltransferase"/>
    <property type="match status" value="1"/>
</dbReference>
<feature type="binding site" evidence="9">
    <location>
        <position position="247"/>
    </location>
    <ligand>
        <name>Mg(2+)</name>
        <dbReference type="ChEBI" id="CHEBI:18420"/>
        <label>2</label>
    </ligand>
</feature>
<comment type="pathway">
    <text evidence="1 9">Amino-acid biosynthesis; L-tryptophan biosynthesis; L-tryptophan from chorismate: step 2/5.</text>
</comment>
<evidence type="ECO:0000256" key="6">
    <source>
        <dbReference type="ARBA" id="ARBA00023141"/>
    </source>
</evidence>
<evidence type="ECO:0000256" key="1">
    <source>
        <dbReference type="ARBA" id="ARBA00004907"/>
    </source>
</evidence>
<evidence type="ECO:0000313" key="12">
    <source>
        <dbReference type="EMBL" id="PYE51332.1"/>
    </source>
</evidence>
<proteinExistence type="inferred from homology"/>
<evidence type="ECO:0000313" key="13">
    <source>
        <dbReference type="Proteomes" id="UP000247790"/>
    </source>
</evidence>
<feature type="binding site" evidence="9">
    <location>
        <begin position="130"/>
        <end position="138"/>
    </location>
    <ligand>
        <name>5-phospho-alpha-D-ribose 1-diphosphate</name>
        <dbReference type="ChEBI" id="CHEBI:58017"/>
    </ligand>
</feature>
<evidence type="ECO:0000256" key="7">
    <source>
        <dbReference type="ARBA" id="ARBA00052328"/>
    </source>
</evidence>
<comment type="cofactor">
    <cofactor evidence="9">
        <name>Mg(2+)</name>
        <dbReference type="ChEBI" id="CHEBI:18420"/>
    </cofactor>
    <text evidence="9">Binds 2 magnesium ions per monomer.</text>
</comment>
<evidence type="ECO:0000259" key="11">
    <source>
        <dbReference type="Pfam" id="PF02885"/>
    </source>
</evidence>
<name>A0A2V4VCN4_PAEBA</name>
<keyword evidence="2 9" id="KW-0028">Amino-acid biosynthesis</keyword>
<keyword evidence="3 9" id="KW-0328">Glycosyltransferase</keyword>
<comment type="caution">
    <text evidence="12">The sequence shown here is derived from an EMBL/GenBank/DDBJ whole genome shotgun (WGS) entry which is preliminary data.</text>
</comment>
<dbReference type="Pfam" id="PF00591">
    <property type="entry name" value="Glycos_transf_3"/>
    <property type="match status" value="1"/>
</dbReference>
<evidence type="ECO:0000256" key="8">
    <source>
        <dbReference type="ARBA" id="ARBA00061188"/>
    </source>
</evidence>
<comment type="similarity">
    <text evidence="9">Belongs to the anthranilate phosphoribosyltransferase family.</text>
</comment>
<dbReference type="InterPro" id="IPR017459">
    <property type="entry name" value="Glycosyl_Trfase_fam3_N_dom"/>
</dbReference>
<gene>
    <name evidence="9" type="primary">trpD</name>
    <name evidence="12" type="ORF">DFQ00_102125</name>
</gene>
<evidence type="ECO:0000256" key="5">
    <source>
        <dbReference type="ARBA" id="ARBA00022822"/>
    </source>
</evidence>
<dbReference type="NCBIfam" id="TIGR01245">
    <property type="entry name" value="trpD"/>
    <property type="match status" value="1"/>
</dbReference>
<accession>A0A2V4VCN4</accession>
<dbReference type="UniPathway" id="UPA00035">
    <property type="reaction ID" value="UER00041"/>
</dbReference>
<evidence type="ECO:0000256" key="9">
    <source>
        <dbReference type="HAMAP-Rule" id="MF_00211"/>
    </source>
</evidence>
<feature type="binding site" evidence="9">
    <location>
        <position position="188"/>
    </location>
    <ligand>
        <name>anthranilate</name>
        <dbReference type="ChEBI" id="CHEBI:16567"/>
        <label>2</label>
    </ligand>
</feature>
<dbReference type="InterPro" id="IPR005940">
    <property type="entry name" value="Anthranilate_Pribosyl_Tfrase"/>
</dbReference>
<comment type="similarity">
    <text evidence="8">In the C-terminal section; belongs to the anthranilate phosphoribosyltransferase family.</text>
</comment>
<dbReference type="EC" id="2.4.2.18" evidence="9"/>
<feature type="binding site" evidence="9">
    <location>
        <begin position="105"/>
        <end position="106"/>
    </location>
    <ligand>
        <name>5-phospho-alpha-D-ribose 1-diphosphate</name>
        <dbReference type="ChEBI" id="CHEBI:58017"/>
    </ligand>
</feature>
<feature type="binding site" evidence="9">
    <location>
        <begin position="112"/>
        <end position="115"/>
    </location>
    <ligand>
        <name>5-phospho-alpha-D-ribose 1-diphosphate</name>
        <dbReference type="ChEBI" id="CHEBI:58017"/>
    </ligand>
</feature>